<feature type="signal peptide" evidence="1">
    <location>
        <begin position="1"/>
        <end position="21"/>
    </location>
</feature>
<dbReference type="Pfam" id="PF00932">
    <property type="entry name" value="LTD"/>
    <property type="match status" value="1"/>
</dbReference>
<feature type="chain" id="PRO_5030902871" description="LTD domain-containing protein" evidence="1">
    <location>
        <begin position="22"/>
        <end position="415"/>
    </location>
</feature>
<organism evidence="3">
    <name type="scientific">candidate division WOR-3 bacterium</name>
    <dbReference type="NCBI Taxonomy" id="2052148"/>
    <lineage>
        <taxon>Bacteria</taxon>
        <taxon>Bacteria division WOR-3</taxon>
    </lineage>
</organism>
<evidence type="ECO:0000256" key="1">
    <source>
        <dbReference type="SAM" id="SignalP"/>
    </source>
</evidence>
<evidence type="ECO:0000313" key="3">
    <source>
        <dbReference type="EMBL" id="HGD13376.1"/>
    </source>
</evidence>
<keyword evidence="1" id="KW-0732">Signal</keyword>
<accession>A0A7V3PTR9</accession>
<proteinExistence type="predicted"/>
<dbReference type="InterPro" id="IPR001322">
    <property type="entry name" value="Lamin_tail_dom"/>
</dbReference>
<dbReference type="Pfam" id="PF13585">
    <property type="entry name" value="CHU_C"/>
    <property type="match status" value="1"/>
</dbReference>
<dbReference type="EMBL" id="DTMZ01000106">
    <property type="protein sequence ID" value="HGD13376.1"/>
    <property type="molecule type" value="Genomic_DNA"/>
</dbReference>
<evidence type="ECO:0000259" key="2">
    <source>
        <dbReference type="PROSITE" id="PS51841"/>
    </source>
</evidence>
<dbReference type="AlphaFoldDB" id="A0A7V3PTR9"/>
<protein>
    <recommendedName>
        <fullName evidence="2">LTD domain-containing protein</fullName>
    </recommendedName>
</protein>
<comment type="caution">
    <text evidence="3">The sequence shown here is derived from an EMBL/GenBank/DDBJ whole genome shotgun (WGS) entry which is preliminary data.</text>
</comment>
<name>A0A7V3PTR9_UNCW3</name>
<dbReference type="PROSITE" id="PS51841">
    <property type="entry name" value="LTD"/>
    <property type="match status" value="1"/>
</dbReference>
<dbReference type="Gene3D" id="2.60.40.4070">
    <property type="match status" value="1"/>
</dbReference>
<sequence length="415" mass="45845">MNCLLLAVILAARVVITEVMANPRGADGAHYPEDRNEFIELYNAGREAIDLYVYKISDGDAEDVIRAWRDSTILIKHPNIIIGTTWLKPGGYAVILDPEYTDSEALGGFVQPYRFGDSTLILTVGNTTIGNGLSVNDPIIISGYEDSSSFGTPFDDDGFPSNPGDGYSWEKIDILGPDIVANWAVCPETSGCTPGRANAVGTRIDVAVAGLELMDTMPQEPGELFQVRVKIENRSYVNSPAGTIRAWFSPEEIIAEAALPAMTPKSETVFVFAGRVLPVAGELWVKVEVPQDQDTNNNRARLMVYPRSSNRLLYPQLNCFSPDGDGFEDSLPIRYELPKNGGRLTIRVFNLSGRQIKTLLDRQIPVEVQGQVYWNGRDDQDKILPTGIYALVLDYRLKSDRFKAKVPVVLIRKKG</sequence>
<reference evidence="3" key="1">
    <citation type="journal article" date="2020" name="mSystems">
        <title>Genome- and Community-Level Interaction Insights into Carbon Utilization and Element Cycling Functions of Hydrothermarchaeota in Hydrothermal Sediment.</title>
        <authorList>
            <person name="Zhou Z."/>
            <person name="Liu Y."/>
            <person name="Xu W."/>
            <person name="Pan J."/>
            <person name="Luo Z.H."/>
            <person name="Li M."/>
        </authorList>
    </citation>
    <scope>NUCLEOTIDE SEQUENCE [LARGE SCALE GENOMIC DNA]</scope>
    <source>
        <strain evidence="3">SpSt-914</strain>
    </source>
</reference>
<feature type="domain" description="LTD" evidence="2">
    <location>
        <begin position="1"/>
        <end position="179"/>
    </location>
</feature>
<gene>
    <name evidence="3" type="ORF">ENX16_04780</name>
</gene>